<dbReference type="RefSeq" id="WP_380249027.1">
    <property type="nucleotide sequence ID" value="NZ_JBHUII010000001.1"/>
</dbReference>
<gene>
    <name evidence="1" type="ORF">ACFSKO_04985</name>
</gene>
<reference evidence="2" key="1">
    <citation type="journal article" date="2019" name="Int. J. Syst. Evol. Microbiol.">
        <title>The Global Catalogue of Microorganisms (GCM) 10K type strain sequencing project: providing services to taxonomists for standard genome sequencing and annotation.</title>
        <authorList>
            <consortium name="The Broad Institute Genomics Platform"/>
            <consortium name="The Broad Institute Genome Sequencing Center for Infectious Disease"/>
            <person name="Wu L."/>
            <person name="Ma J."/>
        </authorList>
    </citation>
    <scope>NUCLEOTIDE SEQUENCE [LARGE SCALE GENOMIC DNA]</scope>
    <source>
        <strain evidence="2">CGMCC 4.7192</strain>
    </source>
</reference>
<keyword evidence="2" id="KW-1185">Reference proteome</keyword>
<comment type="caution">
    <text evidence="1">The sequence shown here is derived from an EMBL/GenBank/DDBJ whole genome shotgun (WGS) entry which is preliminary data.</text>
</comment>
<accession>A0ABW5BHA3</accession>
<evidence type="ECO:0000313" key="2">
    <source>
        <dbReference type="Proteomes" id="UP001597294"/>
    </source>
</evidence>
<protein>
    <recommendedName>
        <fullName evidence="3">SMP-30/Gluconolactonase/LRE-like region domain-containing protein</fullName>
    </recommendedName>
</protein>
<evidence type="ECO:0008006" key="3">
    <source>
        <dbReference type="Google" id="ProtNLM"/>
    </source>
</evidence>
<sequence>MLDIWLEHIDTISDTEVGYELISHFITLNGDAVYLHKKESKPDTLETIGQQYKVLRHTKGQVEETFLPPLKMMTHLDPIIDFFSDGSLLIADRRCQYRGVDDYDLNGMIYNPKTKEIRQFLAGDGIEQAQIDHNDNIWISYFDEGTIGNYGWGNVNARPLADPIGKTGLNCFDSLGNIIWKFDQADAFIDDCYAMNVTPQDTHIYYYSDFDFCTISENYQTSFFSPKLGGCETFAISGKYLLFDGQYEGDICKAYLIKKAGESFNSPIPVNLKLSHGEAFSEGTLIGRGNKLHLFTKTDWFAIDAREAFEQADAV</sequence>
<proteinExistence type="predicted"/>
<dbReference type="Proteomes" id="UP001597294">
    <property type="component" value="Unassembled WGS sequence"/>
</dbReference>
<evidence type="ECO:0000313" key="1">
    <source>
        <dbReference type="EMBL" id="MFD2204949.1"/>
    </source>
</evidence>
<organism evidence="1 2">
    <name type="scientific">Kiloniella antarctica</name>
    <dbReference type="NCBI Taxonomy" id="1550907"/>
    <lineage>
        <taxon>Bacteria</taxon>
        <taxon>Pseudomonadati</taxon>
        <taxon>Pseudomonadota</taxon>
        <taxon>Alphaproteobacteria</taxon>
        <taxon>Rhodospirillales</taxon>
        <taxon>Kiloniellaceae</taxon>
        <taxon>Kiloniella</taxon>
    </lineage>
</organism>
<name>A0ABW5BHA3_9PROT</name>
<dbReference type="EMBL" id="JBHUII010000001">
    <property type="protein sequence ID" value="MFD2204949.1"/>
    <property type="molecule type" value="Genomic_DNA"/>
</dbReference>